<dbReference type="SUPFAM" id="SSF46785">
    <property type="entry name" value="Winged helix' DNA-binding domain"/>
    <property type="match status" value="1"/>
</dbReference>
<organism evidence="6 7">
    <name type="scientific">Clostridium cylindrosporum DSM 605</name>
    <dbReference type="NCBI Taxonomy" id="1121307"/>
    <lineage>
        <taxon>Bacteria</taxon>
        <taxon>Bacillati</taxon>
        <taxon>Bacillota</taxon>
        <taxon>Clostridia</taxon>
        <taxon>Eubacteriales</taxon>
        <taxon>Clostridiaceae</taxon>
        <taxon>Clostridium</taxon>
    </lineage>
</organism>
<dbReference type="Pfam" id="PF03466">
    <property type="entry name" value="LysR_substrate"/>
    <property type="match status" value="1"/>
</dbReference>
<dbReference type="SUPFAM" id="SSF53850">
    <property type="entry name" value="Periplasmic binding protein-like II"/>
    <property type="match status" value="1"/>
</dbReference>
<dbReference type="FunFam" id="1.10.10.10:FF:000001">
    <property type="entry name" value="LysR family transcriptional regulator"/>
    <property type="match status" value="1"/>
</dbReference>
<dbReference type="InterPro" id="IPR047788">
    <property type="entry name" value="LysR-like_Sec_metab"/>
</dbReference>
<dbReference type="GO" id="GO:0000976">
    <property type="term" value="F:transcription cis-regulatory region binding"/>
    <property type="evidence" value="ECO:0007669"/>
    <property type="project" value="TreeGrafter"/>
</dbReference>
<dbReference type="PRINTS" id="PR00039">
    <property type="entry name" value="HTHLYSR"/>
</dbReference>
<dbReference type="PANTHER" id="PTHR30126">
    <property type="entry name" value="HTH-TYPE TRANSCRIPTIONAL REGULATOR"/>
    <property type="match status" value="1"/>
</dbReference>
<dbReference type="Gene3D" id="3.40.190.290">
    <property type="match status" value="1"/>
</dbReference>
<dbReference type="InterPro" id="IPR036388">
    <property type="entry name" value="WH-like_DNA-bd_sf"/>
</dbReference>
<keyword evidence="4" id="KW-0804">Transcription</keyword>
<feature type="domain" description="HTH lysR-type" evidence="5">
    <location>
        <begin position="6"/>
        <end position="63"/>
    </location>
</feature>
<accession>A0A0J8D726</accession>
<dbReference type="PROSITE" id="PS50931">
    <property type="entry name" value="HTH_LYSR"/>
    <property type="match status" value="1"/>
</dbReference>
<protein>
    <submittedName>
        <fullName evidence="6">Putative RuBisCO transcriptional regulator</fullName>
    </submittedName>
</protein>
<gene>
    <name evidence="6" type="primary">rbcR</name>
    <name evidence="6" type="ORF">CLCY_3c01410</name>
</gene>
<comment type="similarity">
    <text evidence="1">Belongs to the LysR transcriptional regulatory family.</text>
</comment>
<dbReference type="Gene3D" id="1.10.10.10">
    <property type="entry name" value="Winged helix-like DNA-binding domain superfamily/Winged helix DNA-binding domain"/>
    <property type="match status" value="1"/>
</dbReference>
<evidence type="ECO:0000256" key="1">
    <source>
        <dbReference type="ARBA" id="ARBA00009437"/>
    </source>
</evidence>
<dbReference type="PANTHER" id="PTHR30126:SF64">
    <property type="entry name" value="HTH-TYPE TRANSCRIPTIONAL REGULATOR CITR"/>
    <property type="match status" value="1"/>
</dbReference>
<evidence type="ECO:0000256" key="2">
    <source>
        <dbReference type="ARBA" id="ARBA00023015"/>
    </source>
</evidence>
<dbReference type="STRING" id="1121307.CLCY_3c01410"/>
<name>A0A0J8D726_CLOCY</name>
<evidence type="ECO:0000256" key="3">
    <source>
        <dbReference type="ARBA" id="ARBA00023125"/>
    </source>
</evidence>
<dbReference type="InterPro" id="IPR005119">
    <property type="entry name" value="LysR_subst-bd"/>
</dbReference>
<dbReference type="NCBIfam" id="NF040786">
    <property type="entry name" value="LysR_Sec_metab"/>
    <property type="match status" value="1"/>
</dbReference>
<keyword evidence="7" id="KW-1185">Reference proteome</keyword>
<dbReference type="EMBL" id="LFVU01000026">
    <property type="protein sequence ID" value="KMT21870.1"/>
    <property type="molecule type" value="Genomic_DNA"/>
</dbReference>
<evidence type="ECO:0000256" key="4">
    <source>
        <dbReference type="ARBA" id="ARBA00023163"/>
    </source>
</evidence>
<reference evidence="6 7" key="1">
    <citation type="submission" date="2015-06" db="EMBL/GenBank/DDBJ databases">
        <title>Draft genome sequence of the purine-degrading Clostridium cylindrosporum HC-1 (DSM 605).</title>
        <authorList>
            <person name="Poehlein A."/>
            <person name="Schiel-Bengelsdorf B."/>
            <person name="Bengelsdorf F."/>
            <person name="Daniel R."/>
            <person name="Duerre P."/>
        </authorList>
    </citation>
    <scope>NUCLEOTIDE SEQUENCE [LARGE SCALE GENOMIC DNA]</scope>
    <source>
        <strain evidence="6 7">DSM 605</strain>
    </source>
</reference>
<comment type="caution">
    <text evidence="6">The sequence shown here is derived from an EMBL/GenBank/DDBJ whole genome shotgun (WGS) entry which is preliminary data.</text>
</comment>
<dbReference type="Pfam" id="PF00126">
    <property type="entry name" value="HTH_1"/>
    <property type="match status" value="1"/>
</dbReference>
<dbReference type="GO" id="GO:0003700">
    <property type="term" value="F:DNA-binding transcription factor activity"/>
    <property type="evidence" value="ECO:0007669"/>
    <property type="project" value="InterPro"/>
</dbReference>
<proteinExistence type="inferred from homology"/>
<keyword evidence="3" id="KW-0238">DNA-binding</keyword>
<dbReference type="InterPro" id="IPR000847">
    <property type="entry name" value="LysR_HTH_N"/>
</dbReference>
<evidence type="ECO:0000313" key="6">
    <source>
        <dbReference type="EMBL" id="KMT21870.1"/>
    </source>
</evidence>
<dbReference type="AlphaFoldDB" id="A0A0J8D726"/>
<evidence type="ECO:0000259" key="5">
    <source>
        <dbReference type="PROSITE" id="PS50931"/>
    </source>
</evidence>
<dbReference type="InterPro" id="IPR036390">
    <property type="entry name" value="WH_DNA-bd_sf"/>
</dbReference>
<dbReference type="Proteomes" id="UP000036756">
    <property type="component" value="Unassembled WGS sequence"/>
</dbReference>
<keyword evidence="2" id="KW-0805">Transcription regulation</keyword>
<dbReference type="PATRIC" id="fig|1121307.3.peg.1493"/>
<evidence type="ECO:0000313" key="7">
    <source>
        <dbReference type="Proteomes" id="UP000036756"/>
    </source>
</evidence>
<sequence length="299" mass="33303">MWGDYMDFKQIEAFVNVAKYKSFSKAADAIYLSQPTISAHIASLEQELGITLFDRNGKDIRLTHGGSLFLEYAINLINIRNTAITNLADYNNKIAGKLTIASSTAPCRFILPKLVTVFKSLYDDVTFDIKEQSTKDVVDMIIGGESEIGIVGEILKDSRLKYLKISDDNLVLVSNKKNLPEELELEDIFNECFILREKGSATRRTFEDALEAQGFPPSKLKIFAEVSSLEAVLQFVKNGTGVSVVSELACEDYIKSGLIRKHIVKGLNISREIFAVIHTKRTLSPASKAFYKNITGTDN</sequence>